<protein>
    <submittedName>
        <fullName evidence="1">Uncharacterized protein</fullName>
    </submittedName>
</protein>
<dbReference type="RefSeq" id="WP_171624937.1">
    <property type="nucleotide sequence ID" value="NZ_JABBPG010000002.1"/>
</dbReference>
<dbReference type="Proteomes" id="UP000586305">
    <property type="component" value="Unassembled WGS sequence"/>
</dbReference>
<reference evidence="1 2" key="1">
    <citation type="submission" date="2020-04" db="EMBL/GenBank/DDBJ databases">
        <title>Pseudoalteromonas caenipelagi sp. nov., isolated from a tidal flat.</title>
        <authorList>
            <person name="Park S."/>
            <person name="Yoon J.-H."/>
        </authorList>
    </citation>
    <scope>NUCLEOTIDE SEQUENCE [LARGE SCALE GENOMIC DNA]</scope>
    <source>
        <strain evidence="1 2">JBTF-M23</strain>
    </source>
</reference>
<evidence type="ECO:0000313" key="1">
    <source>
        <dbReference type="EMBL" id="NOU49847.1"/>
    </source>
</evidence>
<accession>A0A849VDN0</accession>
<comment type="caution">
    <text evidence="1">The sequence shown here is derived from an EMBL/GenBank/DDBJ whole genome shotgun (WGS) entry which is preliminary data.</text>
</comment>
<dbReference type="AlphaFoldDB" id="A0A849VDN0"/>
<proteinExistence type="predicted"/>
<name>A0A849VDN0_9GAMM</name>
<evidence type="ECO:0000313" key="2">
    <source>
        <dbReference type="Proteomes" id="UP000586305"/>
    </source>
</evidence>
<sequence>MATQTAVNGQTADFVSETSTKKAQNELDFGRDKILKGFSQESSLGITC</sequence>
<organism evidence="1 2">
    <name type="scientific">Pseudoalteromonas caenipelagi</name>
    <dbReference type="NCBI Taxonomy" id="2726988"/>
    <lineage>
        <taxon>Bacteria</taxon>
        <taxon>Pseudomonadati</taxon>
        <taxon>Pseudomonadota</taxon>
        <taxon>Gammaproteobacteria</taxon>
        <taxon>Alteromonadales</taxon>
        <taxon>Pseudoalteromonadaceae</taxon>
        <taxon>Pseudoalteromonas</taxon>
    </lineage>
</organism>
<dbReference type="EMBL" id="JABBPG010000002">
    <property type="protein sequence ID" value="NOU49847.1"/>
    <property type="molecule type" value="Genomic_DNA"/>
</dbReference>
<gene>
    <name evidence="1" type="ORF">HG263_04770</name>
</gene>
<keyword evidence="2" id="KW-1185">Reference proteome</keyword>